<sequence>MEETKRNGIEILDYFRVNPPTIPQMFYNTVKNAGNRPAHTFKSGRQWKTISYNEWATISEEIALALIRLGLKKGDDACIMSRLSAPRAWADMGIMLAGAVSTTITPLISDEELVYILNRSDVKIMFVENEKMLNRVVDLSDQAPSLKGIICLDEAYSGNQKTTWGLGQIRDLNNGTDSQAATQLPERWQHLTGDDPARLNYTIGTTGQLKCSQMKHREWVDGEREGQRNILRENLNGRLNNIYTSIMPITSIKERTFGFFSMVAIGAEIKYGAGPSNLKNLRELKTIRQRNEYGSTGTYY</sequence>
<dbReference type="GO" id="GO:0016020">
    <property type="term" value="C:membrane"/>
    <property type="evidence" value="ECO:0007669"/>
    <property type="project" value="TreeGrafter"/>
</dbReference>
<dbReference type="InterPro" id="IPR042099">
    <property type="entry name" value="ANL_N_sf"/>
</dbReference>
<evidence type="ECO:0000313" key="5">
    <source>
        <dbReference type="Proteomes" id="UP000045545"/>
    </source>
</evidence>
<evidence type="ECO:0000313" key="4">
    <source>
        <dbReference type="EMBL" id="CFW97061.1"/>
    </source>
</evidence>
<keyword evidence="5" id="KW-1185">Reference proteome</keyword>
<name>A0A0E4G9V3_9FIRM</name>
<dbReference type="RefSeq" id="WP_046494588.1">
    <property type="nucleotide sequence ID" value="NZ_CGIH01000002.1"/>
</dbReference>
<dbReference type="Pfam" id="PF00501">
    <property type="entry name" value="AMP-binding"/>
    <property type="match status" value="1"/>
</dbReference>
<gene>
    <name evidence="4" type="ORF">66</name>
</gene>
<dbReference type="GO" id="GO:0005524">
    <property type="term" value="F:ATP binding"/>
    <property type="evidence" value="ECO:0007669"/>
    <property type="project" value="UniProtKB-KW"/>
</dbReference>
<dbReference type="PANTHER" id="PTHR43272">
    <property type="entry name" value="LONG-CHAIN-FATTY-ACID--COA LIGASE"/>
    <property type="match status" value="1"/>
</dbReference>
<dbReference type="SUPFAM" id="SSF56801">
    <property type="entry name" value="Acetyl-CoA synthetase-like"/>
    <property type="match status" value="1"/>
</dbReference>
<dbReference type="AlphaFoldDB" id="A0A0E4G9V3"/>
<feature type="domain" description="AMP-dependent synthetase/ligase" evidence="3">
    <location>
        <begin position="29"/>
        <end position="277"/>
    </location>
</feature>
<dbReference type="EMBL" id="CGIH01000002">
    <property type="protein sequence ID" value="CFW97061.1"/>
    <property type="molecule type" value="Genomic_DNA"/>
</dbReference>
<dbReference type="Gene3D" id="3.40.50.12780">
    <property type="entry name" value="N-terminal domain of ligase-like"/>
    <property type="match status" value="1"/>
</dbReference>
<accession>A0A0E4G9V3</accession>
<dbReference type="InterPro" id="IPR000873">
    <property type="entry name" value="AMP-dep_synth/lig_dom"/>
</dbReference>
<dbReference type="PANTHER" id="PTHR43272:SF33">
    <property type="entry name" value="AMP-BINDING DOMAIN-CONTAINING PROTEIN-RELATED"/>
    <property type="match status" value="1"/>
</dbReference>
<organism evidence="4 5">
    <name type="scientific">Syntrophomonas zehnderi OL-4</name>
    <dbReference type="NCBI Taxonomy" id="690567"/>
    <lineage>
        <taxon>Bacteria</taxon>
        <taxon>Bacillati</taxon>
        <taxon>Bacillota</taxon>
        <taxon>Clostridia</taxon>
        <taxon>Eubacteriales</taxon>
        <taxon>Syntrophomonadaceae</taxon>
        <taxon>Syntrophomonas</taxon>
    </lineage>
</organism>
<keyword evidence="1" id="KW-0547">Nucleotide-binding</keyword>
<evidence type="ECO:0000256" key="2">
    <source>
        <dbReference type="ARBA" id="ARBA00022840"/>
    </source>
</evidence>
<dbReference type="STRING" id="690567.66"/>
<keyword evidence="4" id="KW-0436">Ligase</keyword>
<dbReference type="OrthoDB" id="9803968at2"/>
<protein>
    <submittedName>
        <fullName evidence="4">AMP-dependent synthetase/ligase</fullName>
    </submittedName>
</protein>
<proteinExistence type="predicted"/>
<dbReference type="Proteomes" id="UP000045545">
    <property type="component" value="Unassembled WGS sequence"/>
</dbReference>
<reference evidence="4 5" key="1">
    <citation type="submission" date="2015-03" db="EMBL/GenBank/DDBJ databases">
        <authorList>
            <person name="Murphy D."/>
        </authorList>
    </citation>
    <scope>NUCLEOTIDE SEQUENCE [LARGE SCALE GENOMIC DNA]</scope>
    <source>
        <strain evidence="4 5">OL-4</strain>
    </source>
</reference>
<evidence type="ECO:0000259" key="3">
    <source>
        <dbReference type="Pfam" id="PF00501"/>
    </source>
</evidence>
<keyword evidence="2" id="KW-0067">ATP-binding</keyword>
<evidence type="ECO:0000256" key="1">
    <source>
        <dbReference type="ARBA" id="ARBA00022741"/>
    </source>
</evidence>
<dbReference type="GO" id="GO:0004467">
    <property type="term" value="F:long-chain fatty acid-CoA ligase activity"/>
    <property type="evidence" value="ECO:0007669"/>
    <property type="project" value="TreeGrafter"/>
</dbReference>